<dbReference type="SUPFAM" id="SSF57850">
    <property type="entry name" value="RING/U-box"/>
    <property type="match status" value="3"/>
</dbReference>
<dbReference type="InterPro" id="IPR013083">
    <property type="entry name" value="Znf_RING/FYVE/PHD"/>
</dbReference>
<dbReference type="PROSITE" id="PS51873">
    <property type="entry name" value="TRIAD"/>
    <property type="match status" value="1"/>
</dbReference>
<feature type="domain" description="RING-type" evidence="11">
    <location>
        <begin position="125"/>
        <end position="334"/>
    </location>
</feature>
<dbReference type="Pfam" id="PF19422">
    <property type="entry name" value="Ariadne"/>
    <property type="match status" value="1"/>
</dbReference>
<keyword evidence="4" id="KW-0808">Transferase</keyword>
<dbReference type="AlphaFoldDB" id="A0A2G5U1G9"/>
<accession>A0A2G5U1G9</accession>
<sequence>MDDEDMSCTSGDDYGGYGDEDYYNEADVDAADDVEVTPTHSEEAEYECLTVSQVERVFLDGVNQLIARIPVNDKCARTLLEANQWDVERVVKLYRQDRTDLFRRSHIDARPEPKRKLSATSGVKAKGYCTVCAMEGHAELPHLACGHCFCEHCWKSHVESRLSEGVASRIECMESNCEVYAPQEFVLVIIKSSPALKQKYDRFLLRDMVNSHPHLKFCVGNDCQVIIRSTEAKPKRVTCLACHTSSCVRCGADYHAPTSCDTIRQWMTKCADDSETANYISAHTKDCPQCHSCIEKAGGCNHIQCTRCRHHFCWMCFGDWKSHGSEYYECSRYKENPSVAAEANHVKARRALEKYLHYFERFENHSKSLKMEEELRDKIRKKIDDKVNEHNGTWIDWQYLHKSVSLLTKCRYTLQYTYPFAYYLTGSPRKNLVSFLKTNLAKMRKYKTPKTHNWKTGHIFFRFDIFGLTKSDKIEIEEYYKIILFGILYLVYEQSYKPKSCDRLSHTGVGL</sequence>
<gene>
    <name evidence="12" type="primary">Cni-T12E12.1</name>
    <name evidence="12" type="synonym">Cnig_chr_IV.g13368</name>
    <name evidence="12" type="ORF">B9Z55_013368</name>
</gene>
<dbReference type="GO" id="GO:0008270">
    <property type="term" value="F:zinc ion binding"/>
    <property type="evidence" value="ECO:0007669"/>
    <property type="project" value="UniProtKB-KW"/>
</dbReference>
<keyword evidence="13" id="KW-1185">Reference proteome</keyword>
<evidence type="ECO:0000256" key="6">
    <source>
        <dbReference type="ARBA" id="ARBA00022737"/>
    </source>
</evidence>
<dbReference type="InterPro" id="IPR002867">
    <property type="entry name" value="IBR_dom"/>
</dbReference>
<dbReference type="InterPro" id="IPR031127">
    <property type="entry name" value="E3_UB_ligase_RBR"/>
</dbReference>
<evidence type="ECO:0000256" key="4">
    <source>
        <dbReference type="ARBA" id="ARBA00022679"/>
    </source>
</evidence>
<evidence type="ECO:0000256" key="1">
    <source>
        <dbReference type="ARBA" id="ARBA00001798"/>
    </source>
</evidence>
<evidence type="ECO:0000259" key="11">
    <source>
        <dbReference type="PROSITE" id="PS51873"/>
    </source>
</evidence>
<dbReference type="STRING" id="1611254.A0A2G5U1G9"/>
<dbReference type="CDD" id="cd20360">
    <property type="entry name" value="Rcat_RBR_TRIAD1"/>
    <property type="match status" value="1"/>
</dbReference>
<dbReference type="InterPro" id="IPR047555">
    <property type="entry name" value="BRcat_RBR_TRIAD1"/>
</dbReference>
<dbReference type="Pfam" id="PF01485">
    <property type="entry name" value="IBR"/>
    <property type="match status" value="1"/>
</dbReference>
<keyword evidence="9" id="KW-0862">Zinc</keyword>
<proteinExistence type="inferred from homology"/>
<evidence type="ECO:0000256" key="8">
    <source>
        <dbReference type="ARBA" id="ARBA00022786"/>
    </source>
</evidence>
<dbReference type="FunFam" id="1.20.120.1750:FF:000002">
    <property type="entry name" value="RBR-type E3 ubiquitin transferase"/>
    <property type="match status" value="1"/>
</dbReference>
<evidence type="ECO:0000256" key="10">
    <source>
        <dbReference type="SAM" id="MobiDB-lite"/>
    </source>
</evidence>
<keyword evidence="6" id="KW-0677">Repeat</keyword>
<dbReference type="SMART" id="SM00647">
    <property type="entry name" value="IBR"/>
    <property type="match status" value="2"/>
</dbReference>
<dbReference type="Pfam" id="PF22191">
    <property type="entry name" value="IBR_1"/>
    <property type="match status" value="1"/>
</dbReference>
<dbReference type="OrthoDB" id="10009520at2759"/>
<evidence type="ECO:0000313" key="13">
    <source>
        <dbReference type="Proteomes" id="UP000230233"/>
    </source>
</evidence>
<keyword evidence="5" id="KW-0479">Metal-binding</keyword>
<dbReference type="PANTHER" id="PTHR11685">
    <property type="entry name" value="RBR FAMILY RING FINGER AND IBR DOMAIN-CONTAINING"/>
    <property type="match status" value="1"/>
</dbReference>
<keyword evidence="8" id="KW-0833">Ubl conjugation pathway</keyword>
<dbReference type="InterPro" id="IPR045840">
    <property type="entry name" value="Ariadne"/>
</dbReference>
<dbReference type="Gene3D" id="3.30.40.10">
    <property type="entry name" value="Zinc/RING finger domain, C3HC4 (zinc finger)"/>
    <property type="match status" value="1"/>
</dbReference>
<dbReference type="Proteomes" id="UP000230233">
    <property type="component" value="Chromosome IV"/>
</dbReference>
<keyword evidence="7" id="KW-0863">Zinc-finger</keyword>
<dbReference type="InterPro" id="IPR047556">
    <property type="entry name" value="Rcat_RBR_TRIAD1"/>
</dbReference>
<comment type="similarity">
    <text evidence="2">Belongs to the RBR family. Ariadne subfamily.</text>
</comment>
<name>A0A2G5U1G9_9PELO</name>
<evidence type="ECO:0000256" key="7">
    <source>
        <dbReference type="ARBA" id="ARBA00022771"/>
    </source>
</evidence>
<organism evidence="12 13">
    <name type="scientific">Caenorhabditis nigoni</name>
    <dbReference type="NCBI Taxonomy" id="1611254"/>
    <lineage>
        <taxon>Eukaryota</taxon>
        <taxon>Metazoa</taxon>
        <taxon>Ecdysozoa</taxon>
        <taxon>Nematoda</taxon>
        <taxon>Chromadorea</taxon>
        <taxon>Rhabditida</taxon>
        <taxon>Rhabditina</taxon>
        <taxon>Rhabditomorpha</taxon>
        <taxon>Rhabditoidea</taxon>
        <taxon>Rhabditidae</taxon>
        <taxon>Peloderinae</taxon>
        <taxon>Caenorhabditis</taxon>
    </lineage>
</organism>
<dbReference type="EC" id="2.3.2.31" evidence="3"/>
<dbReference type="GO" id="GO:0016567">
    <property type="term" value="P:protein ubiquitination"/>
    <property type="evidence" value="ECO:0007669"/>
    <property type="project" value="InterPro"/>
</dbReference>
<feature type="region of interest" description="Disordered" evidence="10">
    <location>
        <begin position="1"/>
        <end position="28"/>
    </location>
</feature>
<comment type="caution">
    <text evidence="12">The sequence shown here is derived from an EMBL/GenBank/DDBJ whole genome shotgun (WGS) entry which is preliminary data.</text>
</comment>
<dbReference type="FunFam" id="3.30.40.10:FF:000019">
    <property type="entry name" value="RBR-type E3 ubiquitin transferase"/>
    <property type="match status" value="1"/>
</dbReference>
<evidence type="ECO:0000256" key="3">
    <source>
        <dbReference type="ARBA" id="ARBA00012251"/>
    </source>
</evidence>
<protein>
    <recommendedName>
        <fullName evidence="3">RBR-type E3 ubiquitin transferase</fullName>
        <ecNumber evidence="3">2.3.2.31</ecNumber>
    </recommendedName>
</protein>
<evidence type="ECO:0000256" key="2">
    <source>
        <dbReference type="ARBA" id="ARBA00005884"/>
    </source>
</evidence>
<reference evidence="13" key="1">
    <citation type="submission" date="2017-10" db="EMBL/GenBank/DDBJ databases">
        <title>Rapid genome shrinkage in a self-fertile nematode reveals novel sperm competition proteins.</title>
        <authorList>
            <person name="Yin D."/>
            <person name="Schwarz E.M."/>
            <person name="Thomas C.G."/>
            <person name="Felde R.L."/>
            <person name="Korf I.F."/>
            <person name="Cutter A.D."/>
            <person name="Schartner C.M."/>
            <person name="Ralston E.J."/>
            <person name="Meyer B.J."/>
            <person name="Haag E.S."/>
        </authorList>
    </citation>
    <scope>NUCLEOTIDE SEQUENCE [LARGE SCALE GENOMIC DNA]</scope>
    <source>
        <strain evidence="13">JU1422</strain>
    </source>
</reference>
<dbReference type="CDD" id="cd20344">
    <property type="entry name" value="BRcat_RBR_TRIAD1"/>
    <property type="match status" value="1"/>
</dbReference>
<dbReference type="EMBL" id="PDUG01000004">
    <property type="protein sequence ID" value="PIC33358.1"/>
    <property type="molecule type" value="Genomic_DNA"/>
</dbReference>
<feature type="compositionally biased region" description="Acidic residues" evidence="10">
    <location>
        <begin position="18"/>
        <end position="28"/>
    </location>
</feature>
<comment type="catalytic activity">
    <reaction evidence="1">
        <text>[E2 ubiquitin-conjugating enzyme]-S-ubiquitinyl-L-cysteine + [acceptor protein]-L-lysine = [E2 ubiquitin-conjugating enzyme]-L-cysteine + [acceptor protein]-N(6)-ubiquitinyl-L-lysine.</text>
        <dbReference type="EC" id="2.3.2.31"/>
    </reaction>
</comment>
<evidence type="ECO:0000256" key="9">
    <source>
        <dbReference type="ARBA" id="ARBA00022833"/>
    </source>
</evidence>
<evidence type="ECO:0000256" key="5">
    <source>
        <dbReference type="ARBA" id="ARBA00022723"/>
    </source>
</evidence>
<dbReference type="InterPro" id="IPR044066">
    <property type="entry name" value="TRIAD_supradom"/>
</dbReference>
<evidence type="ECO:0000313" key="12">
    <source>
        <dbReference type="EMBL" id="PIC33358.1"/>
    </source>
</evidence>
<dbReference type="CDD" id="cd16773">
    <property type="entry name" value="RING-HC_RBR_TRIAD1"/>
    <property type="match status" value="1"/>
</dbReference>
<dbReference type="Gene3D" id="1.20.120.1750">
    <property type="match status" value="1"/>
</dbReference>
<dbReference type="GO" id="GO:0061630">
    <property type="term" value="F:ubiquitin protein ligase activity"/>
    <property type="evidence" value="ECO:0007669"/>
    <property type="project" value="UniProtKB-EC"/>
</dbReference>